<evidence type="ECO:0000313" key="3">
    <source>
        <dbReference type="Proteomes" id="UP000649753"/>
    </source>
</evidence>
<keyword evidence="2" id="KW-0315">Glutamine amidotransferase</keyword>
<dbReference type="RefSeq" id="WP_318783677.1">
    <property type="nucleotide sequence ID" value="NZ_JADBEB010000001.1"/>
</dbReference>
<comment type="caution">
    <text evidence="2">The sequence shown here is derived from an EMBL/GenBank/DDBJ whole genome shotgun (WGS) entry which is preliminary data.</text>
</comment>
<dbReference type="Proteomes" id="UP000649753">
    <property type="component" value="Unassembled WGS sequence"/>
</dbReference>
<name>A0A927MJ68_9ACTN</name>
<gene>
    <name evidence="2" type="ORF">H4W31_008201</name>
</gene>
<proteinExistence type="predicted"/>
<dbReference type="AlphaFoldDB" id="A0A927MJ68"/>
<dbReference type="GO" id="GO:0005829">
    <property type="term" value="C:cytosol"/>
    <property type="evidence" value="ECO:0007669"/>
    <property type="project" value="TreeGrafter"/>
</dbReference>
<keyword evidence="3" id="KW-1185">Reference proteome</keyword>
<dbReference type="Pfam" id="PF00117">
    <property type="entry name" value="GATase"/>
    <property type="match status" value="1"/>
</dbReference>
<dbReference type="SUPFAM" id="SSF52317">
    <property type="entry name" value="Class I glutamine amidotransferase-like"/>
    <property type="match status" value="1"/>
</dbReference>
<protein>
    <submittedName>
        <fullName evidence="2">GMP synthase-like glutamine amidotransferase</fullName>
    </submittedName>
</protein>
<organism evidence="2 3">
    <name type="scientific">Plantactinospora soyae</name>
    <dbReference type="NCBI Taxonomy" id="1544732"/>
    <lineage>
        <taxon>Bacteria</taxon>
        <taxon>Bacillati</taxon>
        <taxon>Actinomycetota</taxon>
        <taxon>Actinomycetes</taxon>
        <taxon>Micromonosporales</taxon>
        <taxon>Micromonosporaceae</taxon>
        <taxon>Plantactinospora</taxon>
    </lineage>
</organism>
<dbReference type="InterPro" id="IPR044992">
    <property type="entry name" value="ChyE-like"/>
</dbReference>
<dbReference type="CDD" id="cd01741">
    <property type="entry name" value="GATase1_1"/>
    <property type="match status" value="1"/>
</dbReference>
<evidence type="ECO:0000313" key="2">
    <source>
        <dbReference type="EMBL" id="MBE1492563.1"/>
    </source>
</evidence>
<reference evidence="2" key="1">
    <citation type="submission" date="2020-10" db="EMBL/GenBank/DDBJ databases">
        <title>Sequencing the genomes of 1000 actinobacteria strains.</title>
        <authorList>
            <person name="Klenk H.-P."/>
        </authorList>
    </citation>
    <scope>NUCLEOTIDE SEQUENCE</scope>
    <source>
        <strain evidence="2">DSM 46832</strain>
    </source>
</reference>
<dbReference type="Gene3D" id="3.40.50.880">
    <property type="match status" value="1"/>
</dbReference>
<accession>A0A927MJ68</accession>
<dbReference type="InterPro" id="IPR017926">
    <property type="entry name" value="GATASE"/>
</dbReference>
<dbReference type="EMBL" id="JADBEB010000001">
    <property type="protein sequence ID" value="MBE1492563.1"/>
    <property type="molecule type" value="Genomic_DNA"/>
</dbReference>
<dbReference type="PANTHER" id="PTHR42695">
    <property type="entry name" value="GLUTAMINE AMIDOTRANSFERASE YLR126C-RELATED"/>
    <property type="match status" value="1"/>
</dbReference>
<dbReference type="InterPro" id="IPR029062">
    <property type="entry name" value="Class_I_gatase-like"/>
</dbReference>
<sequence>MTTETGSETGTESATATAIALVIENDPTDDARRLGEWLTEAGLELRVLRPHAGESLPEDLTGYDALVVLGGYQQPYPAPDGSPGAPWFPALEGLLRKAVRYRVPTLAICLGAQLLATAHAGTVQRSEAGPEVGPTVVGKRDAADGDPLFKYVPMIPDVLQWHVDEITELPHGATLLAASTRYPHQAFRLGDRAWGLQFHIECDTDMIADWARDSAVLAELDYDPELVVAACAEVLPDVEEVWQPFAARFAALAQGRLPDAEPRRTLPLLGH</sequence>
<feature type="domain" description="Glutamine amidotransferase" evidence="1">
    <location>
        <begin position="38"/>
        <end position="201"/>
    </location>
</feature>
<dbReference type="PROSITE" id="PS51273">
    <property type="entry name" value="GATASE_TYPE_1"/>
    <property type="match status" value="1"/>
</dbReference>
<evidence type="ECO:0000259" key="1">
    <source>
        <dbReference type="Pfam" id="PF00117"/>
    </source>
</evidence>
<dbReference type="PANTHER" id="PTHR42695:SF5">
    <property type="entry name" value="GLUTAMINE AMIDOTRANSFERASE YLR126C-RELATED"/>
    <property type="match status" value="1"/>
</dbReference>